<accession>A0A382BT28</accession>
<evidence type="ECO:0000256" key="10">
    <source>
        <dbReference type="SAM" id="MobiDB-lite"/>
    </source>
</evidence>
<dbReference type="AlphaFoldDB" id="A0A382BT28"/>
<evidence type="ECO:0000256" key="7">
    <source>
        <dbReference type="ARBA" id="ARBA00023186"/>
    </source>
</evidence>
<name>A0A382BT28_9ZZZZ</name>
<comment type="subcellular location">
    <subcellularLocation>
        <location evidence="1">Cell membrane</location>
        <topology evidence="1">Multi-pass membrane protein</topology>
    </subcellularLocation>
</comment>
<evidence type="ECO:0000256" key="4">
    <source>
        <dbReference type="ARBA" id="ARBA00022448"/>
    </source>
</evidence>
<evidence type="ECO:0000313" key="11">
    <source>
        <dbReference type="EMBL" id="SVB16347.1"/>
    </source>
</evidence>
<evidence type="ECO:0000256" key="5">
    <source>
        <dbReference type="ARBA" id="ARBA00022475"/>
    </source>
</evidence>
<evidence type="ECO:0000256" key="9">
    <source>
        <dbReference type="ARBA" id="ARBA00033342"/>
    </source>
</evidence>
<dbReference type="GO" id="GO:0005886">
    <property type="term" value="C:plasma membrane"/>
    <property type="evidence" value="ECO:0007669"/>
    <property type="project" value="UniProtKB-SubCell"/>
</dbReference>
<sequence>MMDRNTLTALLLIAVVLILTPYYLEVVSPVGQRTTDSLLVEGGKPPPLQAPHLEEPPPTEPEKKLFVTRLGAVDEKTFSIETDLYFAEISSRAGGSINSFILKKHLSLDSNYVNLIDDSNRENLSVQAKNLDAELLDLS</sequence>
<evidence type="ECO:0000256" key="8">
    <source>
        <dbReference type="ARBA" id="ARBA00033245"/>
    </source>
</evidence>
<evidence type="ECO:0000256" key="3">
    <source>
        <dbReference type="ARBA" id="ARBA00015325"/>
    </source>
</evidence>
<evidence type="ECO:0000256" key="2">
    <source>
        <dbReference type="ARBA" id="ARBA00010527"/>
    </source>
</evidence>
<feature type="non-terminal residue" evidence="11">
    <location>
        <position position="139"/>
    </location>
</feature>
<keyword evidence="5" id="KW-0472">Membrane</keyword>
<dbReference type="GO" id="GO:0015031">
    <property type="term" value="P:protein transport"/>
    <property type="evidence" value="ECO:0007669"/>
    <property type="project" value="UniProtKB-KW"/>
</dbReference>
<organism evidence="11">
    <name type="scientific">marine metagenome</name>
    <dbReference type="NCBI Taxonomy" id="408172"/>
    <lineage>
        <taxon>unclassified sequences</taxon>
        <taxon>metagenomes</taxon>
        <taxon>ecological metagenomes</taxon>
    </lineage>
</organism>
<keyword evidence="6" id="KW-0653">Protein transport</keyword>
<reference evidence="11" key="1">
    <citation type="submission" date="2018-05" db="EMBL/GenBank/DDBJ databases">
        <authorList>
            <person name="Lanie J.A."/>
            <person name="Ng W.-L."/>
            <person name="Kazmierczak K.M."/>
            <person name="Andrzejewski T.M."/>
            <person name="Davidsen T.M."/>
            <person name="Wayne K.J."/>
            <person name="Tettelin H."/>
            <person name="Glass J.I."/>
            <person name="Rusch D."/>
            <person name="Podicherti R."/>
            <person name="Tsui H.-C.T."/>
            <person name="Winkler M.E."/>
        </authorList>
    </citation>
    <scope>NUCLEOTIDE SEQUENCE</scope>
</reference>
<evidence type="ECO:0000256" key="1">
    <source>
        <dbReference type="ARBA" id="ARBA00004651"/>
    </source>
</evidence>
<protein>
    <recommendedName>
        <fullName evidence="3">Membrane protein insertase YidC</fullName>
    </recommendedName>
    <alternativeName>
        <fullName evidence="9">Foldase YidC</fullName>
    </alternativeName>
    <alternativeName>
        <fullName evidence="8">Membrane integrase YidC</fullName>
    </alternativeName>
</protein>
<keyword evidence="5" id="KW-1003">Cell membrane</keyword>
<feature type="region of interest" description="Disordered" evidence="10">
    <location>
        <begin position="37"/>
        <end position="61"/>
    </location>
</feature>
<dbReference type="EMBL" id="UINC01031006">
    <property type="protein sequence ID" value="SVB16347.1"/>
    <property type="molecule type" value="Genomic_DNA"/>
</dbReference>
<feature type="compositionally biased region" description="Basic and acidic residues" evidence="10">
    <location>
        <begin position="52"/>
        <end position="61"/>
    </location>
</feature>
<evidence type="ECO:0000256" key="6">
    <source>
        <dbReference type="ARBA" id="ARBA00022927"/>
    </source>
</evidence>
<keyword evidence="7" id="KW-0143">Chaperone</keyword>
<proteinExistence type="inferred from homology"/>
<keyword evidence="4" id="KW-0813">Transport</keyword>
<gene>
    <name evidence="11" type="ORF">METZ01_LOCUS169201</name>
</gene>
<dbReference type="Gene3D" id="2.70.98.90">
    <property type="match status" value="1"/>
</dbReference>
<comment type="similarity">
    <text evidence="2">Belongs to the OXA1/ALB3/YidC family. Type 1 subfamily.</text>
</comment>
<dbReference type="InterPro" id="IPR038221">
    <property type="entry name" value="YidC_periplasmic_sf"/>
</dbReference>